<dbReference type="SUPFAM" id="SSF56112">
    <property type="entry name" value="Protein kinase-like (PK-like)"/>
    <property type="match status" value="1"/>
</dbReference>
<dbReference type="InterPro" id="IPR014009">
    <property type="entry name" value="PIK_FAT"/>
</dbReference>
<evidence type="ECO:0000259" key="4">
    <source>
        <dbReference type="PROSITE" id="PS51189"/>
    </source>
</evidence>
<evidence type="ECO:0000313" key="6">
    <source>
        <dbReference type="Proteomes" id="UP001190700"/>
    </source>
</evidence>
<evidence type="ECO:0000259" key="3">
    <source>
        <dbReference type="PROSITE" id="PS50290"/>
    </source>
</evidence>
<sequence>VCLACVLHLPSGRDGAPTAEQMRKEVLGLTSCAVSEPTDTPEQRDRAAPKTKTQLLAERSVFKLLLQAVVAASADEDLVADNASGEEFVENVARHMALLYTTGGTAGPPAVHKATSPVSLKELDPILFLDALVGVLSEGKLSQQKAALHCLQVLVETLLKLSVARRRHKSAVAALPAAPDAGATATPMDVTAAAAPAASPVPAIGAAPTPATGGSPASGAPPSSATGSTAGAAASQPPTAPQAPTGVAPGSTAAVAAAAASGLQAVFPEIMPRVLHCCYGGKWSSLLGGVMAINTLISSSIPVEFLQSYEPSMVRGLLHVLRRLPEHCTMQAEEVLQVLTKLLKTCNPEASDRQHQATVRVLTEELFSASSGPAARAAVEMSLKLLAQRTGNEVQELLEPHYLSPLQGVLYRPLQHKPVEAQMETVAALNFCLSLRPPLLKENDDILNTKMPDVLLEALKIAEQGASGEDPVANAGRPPLPQPINVGGRNALIVQLRTACIELLCTAMAWGKIPALANNTNDLRTRAIAMFFKSLTCQTPEIVVAAKEGLRQVINQQKLPKELLQSSLRPILGPICAHHKHLTLPLLRGLARLLELLSNWFNVTLGEKLLQHLERWNDIEKLMRETRLGWKPGEEAKIANGLINLFHLLPPAAVKFLDSLVTQVIQLEGVLPNKGTDSELCSPYRVSLTRFLSRYSEQAVEYFMKVLTKPAFFSRFRDMIKSEVGAPLRDELAKSTEMLLSYAFQSQQQPPQQPHIVALVNQAVVLREQINATYNVLASTQPAEIIEFAKKSVLQVDHPPDASAEAQAKAAKAAGRQLMAQQQEQLLQVQAQISSTAYQADDVLFQGVHLVSTMCKVSPEWLKSQRQIVEMLRALWMSKERLAGLKNEESLASSHLLQSKRLVKCLLTLVQQDRGEVDVLFELLSIFSARTRVDFTFFKEYLATSVADDWSAAERRKVLTHFLYLFSSSNTHQEHLVHALQLLVIPMLTDALAKDRDEARQVVDDDTIVRIIREVLDSTDEPRYEEPLRIELLQLATLLIRRMPHELVHHRKELIKFGWNHLKREDTSSKQWAFINVCHFLEAYQAPEKIILQVFVALLRTCQPEARALVRDALDILTPALPNRLPKSDSKYPIWIRYTKKILVEEGHSLPHLIHIWQLLVRHAPLFYQCRAQFVPQMVNSLNRLGIPANSPPENRRLSIDLAGLVIKWAKQAQPGTATPSGAATTGEARGPGSVPALPSPAVPALMTPKEEGPGAADPEGSSDQAAAMEAEAGAGQAAVASVGEPMHEDKAAAKRKREEGEGDPEEATDAKRSILVPGTPRGGPEDLVPMSPALEGSPAVGGGGEEEYRPNSATVEMIIAFLLRMAFMSSDPKDKEMVVLQKHTLDLVAEALQVWTVASVKFSHMERLLQQAVQSHAATVQQAQQAAGAAAGGGAAKQAAAEPPAQPPHPHLVTGMELLSRVLNAQPELFVKHNHSQLIMVMEPVVACNSKAMHGLLCDVMKKLAHTFPPAEAAPDTPERKVYDHVHELIASTLLTATTSSATSGIGGMKLACVVGIMAVLAESKAVVVDRHIPHLVKLLAAAGRKAAANARAAAGAGGTGSTAAGAAASGSGPQKGQAQGGAQGGAGGNAAASGGSGRGGDAAGDKAGVADGTGYGSVSSNTSVVLRLLANSTVLLSSESKKMFPQVFANQLGDRNIDGRVLLACLEALHVWVQGMSAARATAAAEGGAAPPPVLTNKELKHFLSQLAMLRKAGVEAAATEEFEEAFLNLVYELRKHDITGVSASNAATSLPVDVRNPYFLQGLRASKAEMRHKFFEVYDQVTTKTLFSRLDFIFKRQDWEGLADLFWLKQALDLLLAILVEQQPIILAPNSSQIPALYGTAPAIAAAAASGPSAGPVEGAAAPTEDAAMEDVKPVTEGEAGTPKATDADAPKDAAAAANKDAQSSEKSEPMEVEPGPAQPAATSAPDTAEAAEGTSAAAAETVAADAAASPAVAPASSGSGVASTVTCGVANAVMAAETGMDVPTAEGDDGELQALCEQHVKFLQEMGKLQVADLIRPLREVAHHDGNMAYHLWVLVFPIVWATLKKEEQESLAKPMIHLLSKEYHQKQQWKRPNVVQALLEGISLSQPQPKIPAELIKFLGKTYNAWHIAIPLLESHVLSRLFLKDSRCFHALAELYRLLSEEDMLAGLWRADPELQRCLPQNLFPKQQQQDQQQRIMRHVATSNLEETRAGMALAQHGMWPQAQDMFFRAVAKKQSAWAPSSGAGQQPQPGQAGREEMCLWEERWIEATKQLNQWDVLGDFAKSVEHTSLQVECLWRQPDWPQLKEHVLPKAASEESERVHIVKAYVALHEGHPQETLALCDQGTHVALRRWWQLPELGVGPHQTMLHSFQVLMELQESARLLVELSSAGRQQANSQTYNDPALKEVEGKLDQKLELWRLRLPNEWDPLLWWSDLLQWRHHMYNLVITAFKQLETLNPHLHQLGYREKAWSVNQLGSVARRQGLPETCISVLTRMYGFSQIEVQEAFAKVREQAKAYLAMEGEGLTGLNLVNTTNLEYFPQKNMLNTAEIFRLKGLLLQKLGDRGAANEALSHAQQLCKGALPAAWISWGAHCEAMYKEGAQKEMWLENTMVCYMMALRGGTPSARSLAPRILSLLSFDSTAQPAGEGAAPGTSVTGRVWESHASSTPVSAWLLYIPQLLLSLQRPEAPLIRPLLSNIAEAFPQAIYCWLRTFLLERREPNYGRQAAGTQATAAAAAARPGAARPGASGTSPASAGGTAGTPSTAGGAAGTPSTGGGGAGAATGTTSSGAAGGAAPTTSGAVAQPATSSQTSSAFDAAKEVMEFLRQKHGNLASEMEILLTEVGSKFMPLPEERLLAVVHALLHRCYKYPIATTDAVPYPLKRELAGVCRACFSTDTTTKHSEFVQEYKKDFEENLDPDQHRETFPETLQALTEALKRWKTRLQNNVEDRLPAVLPLEEESRNLRDLRPLEIELPGQYLGVQEAHPETHSKLDYVGVDVLIVRRHGTSHRRLSLHGTDGREQQFLVQTSLTPAARSDERMVQLMRHLNRMLEKHKQTRRRHLMFHTPIIVPVWPQV</sequence>
<organism evidence="5 6">
    <name type="scientific">Cymbomonas tetramitiformis</name>
    <dbReference type="NCBI Taxonomy" id="36881"/>
    <lineage>
        <taxon>Eukaryota</taxon>
        <taxon>Viridiplantae</taxon>
        <taxon>Chlorophyta</taxon>
        <taxon>Pyramimonadophyceae</taxon>
        <taxon>Pyramimonadales</taxon>
        <taxon>Pyramimonadaceae</taxon>
        <taxon>Cymbomonas</taxon>
    </lineage>
</organism>
<dbReference type="PROSITE" id="PS50290">
    <property type="entry name" value="PI3_4_KINASE_3"/>
    <property type="match status" value="1"/>
</dbReference>
<dbReference type="InterPro" id="IPR000403">
    <property type="entry name" value="PI3/4_kinase_cat_dom"/>
</dbReference>
<dbReference type="SUPFAM" id="SSF48371">
    <property type="entry name" value="ARM repeat"/>
    <property type="match status" value="2"/>
</dbReference>
<name>A0AAE0FEI6_9CHLO</name>
<feature type="non-terminal residue" evidence="5">
    <location>
        <position position="1"/>
    </location>
</feature>
<dbReference type="InterPro" id="IPR050517">
    <property type="entry name" value="DDR_Repair_Kinase"/>
</dbReference>
<dbReference type="InterPro" id="IPR011009">
    <property type="entry name" value="Kinase-like_dom_sf"/>
</dbReference>
<gene>
    <name evidence="5" type="ORF">CYMTET_32712</name>
</gene>
<feature type="compositionally biased region" description="Low complexity" evidence="2">
    <location>
        <begin position="1265"/>
        <end position="1281"/>
    </location>
</feature>
<dbReference type="EMBL" id="LGRX02019712">
    <property type="protein sequence ID" value="KAK3258235.1"/>
    <property type="molecule type" value="Genomic_DNA"/>
</dbReference>
<dbReference type="InterPro" id="IPR003151">
    <property type="entry name" value="PIK-rel_kinase_FAT"/>
</dbReference>
<feature type="domain" description="FAT" evidence="4">
    <location>
        <begin position="2140"/>
        <end position="2741"/>
    </location>
</feature>
<feature type="compositionally biased region" description="Low complexity" evidence="2">
    <location>
        <begin position="1936"/>
        <end position="1945"/>
    </location>
</feature>
<dbReference type="InterPro" id="IPR046805">
    <property type="entry name" value="Tra1_ring"/>
</dbReference>
<reference evidence="5 6" key="1">
    <citation type="journal article" date="2015" name="Genome Biol. Evol.">
        <title>Comparative Genomics of a Bacterivorous Green Alga Reveals Evolutionary Causalities and Consequences of Phago-Mixotrophic Mode of Nutrition.</title>
        <authorList>
            <person name="Burns J.A."/>
            <person name="Paasch A."/>
            <person name="Narechania A."/>
            <person name="Kim E."/>
        </authorList>
    </citation>
    <scope>NUCLEOTIDE SEQUENCE [LARGE SCALE GENOMIC DNA]</scope>
    <source>
        <strain evidence="5 6">PLY_AMNH</strain>
    </source>
</reference>
<feature type="region of interest" description="Disordered" evidence="2">
    <location>
        <begin position="1430"/>
        <end position="1453"/>
    </location>
</feature>
<keyword evidence="6" id="KW-1185">Reference proteome</keyword>
<feature type="region of interest" description="Disordered" evidence="2">
    <location>
        <begin position="1603"/>
        <end position="1647"/>
    </location>
</feature>
<dbReference type="GO" id="GO:0006281">
    <property type="term" value="P:DNA repair"/>
    <property type="evidence" value="ECO:0007669"/>
    <property type="project" value="TreeGrafter"/>
</dbReference>
<dbReference type="Proteomes" id="UP001190700">
    <property type="component" value="Unassembled WGS sequence"/>
</dbReference>
<evidence type="ECO:0000256" key="1">
    <source>
        <dbReference type="ARBA" id="ARBA00007234"/>
    </source>
</evidence>
<dbReference type="GO" id="GO:0005634">
    <property type="term" value="C:nucleus"/>
    <property type="evidence" value="ECO:0007669"/>
    <property type="project" value="TreeGrafter"/>
</dbReference>
<dbReference type="PANTHER" id="PTHR11139">
    <property type="entry name" value="ATAXIA TELANGIECTASIA MUTATED ATM -RELATED"/>
    <property type="match status" value="1"/>
</dbReference>
<dbReference type="GO" id="GO:0035267">
    <property type="term" value="C:NuA4 histone acetyltransferase complex"/>
    <property type="evidence" value="ECO:0007669"/>
    <property type="project" value="TreeGrafter"/>
</dbReference>
<feature type="region of interest" description="Disordered" evidence="2">
    <location>
        <begin position="1214"/>
        <end position="1349"/>
    </location>
</feature>
<feature type="compositionally biased region" description="Gly residues" evidence="2">
    <location>
        <begin position="2792"/>
        <end position="2806"/>
    </location>
</feature>
<evidence type="ECO:0000313" key="5">
    <source>
        <dbReference type="EMBL" id="KAK3258235.1"/>
    </source>
</evidence>
<comment type="caution">
    <text evidence="5">The sequence shown here is derived from an EMBL/GenBank/DDBJ whole genome shotgun (WGS) entry which is preliminary data.</text>
</comment>
<dbReference type="Pfam" id="PF20206">
    <property type="entry name" value="Tra1_ring"/>
    <property type="match status" value="1"/>
</dbReference>
<dbReference type="InterPro" id="IPR016024">
    <property type="entry name" value="ARM-type_fold"/>
</dbReference>
<protein>
    <recommendedName>
        <fullName evidence="7">Non-specific serine/threonine protein kinase</fullName>
    </recommendedName>
</protein>
<evidence type="ECO:0000256" key="2">
    <source>
        <dbReference type="SAM" id="MobiDB-lite"/>
    </source>
</evidence>
<dbReference type="Pfam" id="PF02259">
    <property type="entry name" value="FAT"/>
    <property type="match status" value="1"/>
</dbReference>
<feature type="compositionally biased region" description="Gly residues" evidence="2">
    <location>
        <begin position="1620"/>
        <end position="1644"/>
    </location>
</feature>
<feature type="compositionally biased region" description="Low complexity" evidence="2">
    <location>
        <begin position="1963"/>
        <end position="1981"/>
    </location>
</feature>
<feature type="compositionally biased region" description="Basic and acidic residues" evidence="2">
    <location>
        <begin position="1286"/>
        <end position="1300"/>
    </location>
</feature>
<accession>A0AAE0FEI6</accession>
<proteinExistence type="inferred from homology"/>
<dbReference type="GO" id="GO:0006355">
    <property type="term" value="P:regulation of DNA-templated transcription"/>
    <property type="evidence" value="ECO:0007669"/>
    <property type="project" value="TreeGrafter"/>
</dbReference>
<feature type="compositionally biased region" description="Low complexity" evidence="2">
    <location>
        <begin position="1603"/>
        <end position="1619"/>
    </location>
</feature>
<feature type="compositionally biased region" description="Low complexity" evidence="2">
    <location>
        <begin position="1216"/>
        <end position="1237"/>
    </location>
</feature>
<dbReference type="PROSITE" id="PS51189">
    <property type="entry name" value="FAT"/>
    <property type="match status" value="1"/>
</dbReference>
<feature type="domain" description="PI3K/PI4K catalytic" evidence="3">
    <location>
        <begin position="3021"/>
        <end position="3101"/>
    </location>
</feature>
<feature type="region of interest" description="Disordered" evidence="2">
    <location>
        <begin position="1893"/>
        <end position="1981"/>
    </location>
</feature>
<dbReference type="PANTHER" id="PTHR11139:SF1">
    <property type="entry name" value="TRANSFORMATION_TRANSCRIPTION DOMAIN-ASSOCIATED PROTEIN"/>
    <property type="match status" value="1"/>
</dbReference>
<feature type="compositionally biased region" description="Low complexity" evidence="2">
    <location>
        <begin position="2758"/>
        <end position="2791"/>
    </location>
</feature>
<comment type="similarity">
    <text evidence="1">Belongs to the PI3/PI4-kinase family. TRA1 subfamily.</text>
</comment>
<feature type="compositionally biased region" description="Low complexity" evidence="2">
    <location>
        <begin position="1893"/>
        <end position="1906"/>
    </location>
</feature>
<feature type="region of interest" description="Disordered" evidence="2">
    <location>
        <begin position="2758"/>
        <end position="2832"/>
    </location>
</feature>
<feature type="compositionally biased region" description="Low complexity" evidence="2">
    <location>
        <begin position="2807"/>
        <end position="2832"/>
    </location>
</feature>
<feature type="region of interest" description="Disordered" evidence="2">
    <location>
        <begin position="205"/>
        <end position="249"/>
    </location>
</feature>
<dbReference type="GO" id="GO:0000124">
    <property type="term" value="C:SAGA complex"/>
    <property type="evidence" value="ECO:0007669"/>
    <property type="project" value="TreeGrafter"/>
</dbReference>
<evidence type="ECO:0008006" key="7">
    <source>
        <dbReference type="Google" id="ProtNLM"/>
    </source>
</evidence>